<dbReference type="AlphaFoldDB" id="X1J822"/>
<evidence type="ECO:0000313" key="1">
    <source>
        <dbReference type="EMBL" id="GAH90117.1"/>
    </source>
</evidence>
<gene>
    <name evidence="1" type="ORF">S06H3_05717</name>
</gene>
<dbReference type="EMBL" id="BARV01002150">
    <property type="protein sequence ID" value="GAH90117.1"/>
    <property type="molecule type" value="Genomic_DNA"/>
</dbReference>
<organism evidence="1">
    <name type="scientific">marine sediment metagenome</name>
    <dbReference type="NCBI Taxonomy" id="412755"/>
    <lineage>
        <taxon>unclassified sequences</taxon>
        <taxon>metagenomes</taxon>
        <taxon>ecological metagenomes</taxon>
    </lineage>
</organism>
<reference evidence="1" key="1">
    <citation type="journal article" date="2014" name="Front. Microbiol.">
        <title>High frequency of phylogenetically diverse reductive dehalogenase-homologous genes in deep subseafloor sedimentary metagenomes.</title>
        <authorList>
            <person name="Kawai M."/>
            <person name="Futagami T."/>
            <person name="Toyoda A."/>
            <person name="Takaki Y."/>
            <person name="Nishi S."/>
            <person name="Hori S."/>
            <person name="Arai W."/>
            <person name="Tsubouchi T."/>
            <person name="Morono Y."/>
            <person name="Uchiyama I."/>
            <person name="Ito T."/>
            <person name="Fujiyama A."/>
            <person name="Inagaki F."/>
            <person name="Takami H."/>
        </authorList>
    </citation>
    <scope>NUCLEOTIDE SEQUENCE</scope>
    <source>
        <strain evidence="1">Expedition CK06-06</strain>
    </source>
</reference>
<name>X1J822_9ZZZZ</name>
<protein>
    <submittedName>
        <fullName evidence="1">Uncharacterized protein</fullName>
    </submittedName>
</protein>
<comment type="caution">
    <text evidence="1">The sequence shown here is derived from an EMBL/GenBank/DDBJ whole genome shotgun (WGS) entry which is preliminary data.</text>
</comment>
<proteinExistence type="predicted"/>
<sequence length="57" mass="6235">TPSDLNLAMVDKRLKAVKGPTLTVISHIKQVQMDVQVWLKGLCCFPNMDGVKAPELG</sequence>
<feature type="non-terminal residue" evidence="1">
    <location>
        <position position="1"/>
    </location>
</feature>
<accession>X1J822</accession>